<evidence type="ECO:0000256" key="1">
    <source>
        <dbReference type="SAM" id="MobiDB-lite"/>
    </source>
</evidence>
<dbReference type="AlphaFoldDB" id="A0A820KKH7"/>
<protein>
    <submittedName>
        <fullName evidence="2">Uncharacterized protein</fullName>
    </submittedName>
</protein>
<feature type="non-terminal residue" evidence="2">
    <location>
        <position position="1"/>
    </location>
</feature>
<feature type="non-terminal residue" evidence="2">
    <location>
        <position position="172"/>
    </location>
</feature>
<reference evidence="2" key="1">
    <citation type="submission" date="2021-02" db="EMBL/GenBank/DDBJ databases">
        <authorList>
            <person name="Nowell W R."/>
        </authorList>
    </citation>
    <scope>NUCLEOTIDE SEQUENCE</scope>
</reference>
<comment type="caution">
    <text evidence="2">The sequence shown here is derived from an EMBL/GenBank/DDBJ whole genome shotgun (WGS) entry which is preliminary data.</text>
</comment>
<organism evidence="2 3">
    <name type="scientific">Rotaria sordida</name>
    <dbReference type="NCBI Taxonomy" id="392033"/>
    <lineage>
        <taxon>Eukaryota</taxon>
        <taxon>Metazoa</taxon>
        <taxon>Spiralia</taxon>
        <taxon>Gnathifera</taxon>
        <taxon>Rotifera</taxon>
        <taxon>Eurotatoria</taxon>
        <taxon>Bdelloidea</taxon>
        <taxon>Philodinida</taxon>
        <taxon>Philodinidae</taxon>
        <taxon>Rotaria</taxon>
    </lineage>
</organism>
<dbReference type="Proteomes" id="UP000663836">
    <property type="component" value="Unassembled WGS sequence"/>
</dbReference>
<feature type="compositionally biased region" description="Polar residues" evidence="1">
    <location>
        <begin position="7"/>
        <end position="16"/>
    </location>
</feature>
<gene>
    <name evidence="2" type="ORF">JBS370_LOCUS41750</name>
</gene>
<evidence type="ECO:0000313" key="3">
    <source>
        <dbReference type="Proteomes" id="UP000663836"/>
    </source>
</evidence>
<proteinExistence type="predicted"/>
<sequence>STDTDHPQNYTTTDKSITSEEEEEEHHNVFDLVVGAISNLKETISNLGSSGEKPISLESPLNLSDKSMINIPPSNDLDNEKKQQTFIESVKEIVDKIHQTILPTEEQIIRTPQQSLISNYSSISNQSQPTDTQGDHLSSIHQTSIDNYKQQYVFENKPSYKNLQVLYDNYPW</sequence>
<accession>A0A820KKH7</accession>
<dbReference type="EMBL" id="CAJOBD010048755">
    <property type="protein sequence ID" value="CAF4344883.1"/>
    <property type="molecule type" value="Genomic_DNA"/>
</dbReference>
<name>A0A820KKH7_9BILA</name>
<evidence type="ECO:0000313" key="2">
    <source>
        <dbReference type="EMBL" id="CAF4344883.1"/>
    </source>
</evidence>
<feature type="region of interest" description="Disordered" evidence="1">
    <location>
        <begin position="1"/>
        <end position="26"/>
    </location>
</feature>